<keyword evidence="1" id="KW-0812">Transmembrane</keyword>
<protein>
    <submittedName>
        <fullName evidence="2">Uncharacterized protein</fullName>
    </submittedName>
</protein>
<evidence type="ECO:0000313" key="2">
    <source>
        <dbReference type="EMBL" id="TDO22124.1"/>
    </source>
</evidence>
<feature type="transmembrane region" description="Helical" evidence="1">
    <location>
        <begin position="97"/>
        <end position="117"/>
    </location>
</feature>
<feature type="transmembrane region" description="Helical" evidence="1">
    <location>
        <begin position="21"/>
        <end position="41"/>
    </location>
</feature>
<accession>A0A4R6IJD3</accession>
<reference evidence="2 3" key="1">
    <citation type="submission" date="2019-03" db="EMBL/GenBank/DDBJ databases">
        <title>Genomic Encyclopedia of Archaeal and Bacterial Type Strains, Phase II (KMG-II): from individual species to whole genera.</title>
        <authorList>
            <person name="Goeker M."/>
        </authorList>
    </citation>
    <scope>NUCLEOTIDE SEQUENCE [LARGE SCALE GENOMIC DNA]</scope>
    <source>
        <strain evidence="2 3">ATCC 700618</strain>
    </source>
</reference>
<evidence type="ECO:0000313" key="3">
    <source>
        <dbReference type="Proteomes" id="UP000295518"/>
    </source>
</evidence>
<sequence length="160" mass="18461">MLYNKNSSYKIAIAKWQFLTLMLLIVIILFIYSLGSILSLVDSNAISEYSISQGLSGMAALNQFRLVIILRLVVTSIVYIGFGLITYYSYKKINFGFIYVLFWSFIQVASIVSVWAINISMLWVSILVSITSVAILCLLFYMFIMLNQKKFFVNNQRRWV</sequence>
<dbReference type="OrthoDB" id="400504at2"/>
<feature type="transmembrane region" description="Helical" evidence="1">
    <location>
        <begin position="123"/>
        <end position="144"/>
    </location>
</feature>
<proteinExistence type="predicted"/>
<organism evidence="2 3">
    <name type="scientific">Mycoplasma testudineum</name>
    <dbReference type="NCBI Taxonomy" id="244584"/>
    <lineage>
        <taxon>Bacteria</taxon>
        <taxon>Bacillati</taxon>
        <taxon>Mycoplasmatota</taxon>
        <taxon>Mollicutes</taxon>
        <taxon>Mycoplasmataceae</taxon>
        <taxon>Mycoplasma</taxon>
    </lineage>
</organism>
<gene>
    <name evidence="2" type="ORF">EI74_0030</name>
</gene>
<name>A0A4R6IJD3_9MOLU</name>
<dbReference type="EMBL" id="SNWN01000002">
    <property type="protein sequence ID" value="TDO22124.1"/>
    <property type="molecule type" value="Genomic_DNA"/>
</dbReference>
<dbReference type="Proteomes" id="UP000295518">
    <property type="component" value="Unassembled WGS sequence"/>
</dbReference>
<feature type="transmembrane region" description="Helical" evidence="1">
    <location>
        <begin position="68"/>
        <end position="90"/>
    </location>
</feature>
<dbReference type="AlphaFoldDB" id="A0A4R6IJD3"/>
<dbReference type="RefSeq" id="WP_094255017.1">
    <property type="nucleotide sequence ID" value="NZ_NNCE01000011.1"/>
</dbReference>
<evidence type="ECO:0000256" key="1">
    <source>
        <dbReference type="SAM" id="Phobius"/>
    </source>
</evidence>
<keyword evidence="1" id="KW-0472">Membrane</keyword>
<comment type="caution">
    <text evidence="2">The sequence shown here is derived from an EMBL/GenBank/DDBJ whole genome shotgun (WGS) entry which is preliminary data.</text>
</comment>
<keyword evidence="3" id="KW-1185">Reference proteome</keyword>
<keyword evidence="1" id="KW-1133">Transmembrane helix</keyword>